<dbReference type="AlphaFoldDB" id="A0A8J6NML6"/>
<comment type="caution">
    <text evidence="7">The sequence shown here is derived from an EMBL/GenBank/DDBJ whole genome shotgun (WGS) entry which is preliminary data.</text>
</comment>
<keyword evidence="4" id="KW-0408">Iron</keyword>
<evidence type="ECO:0000256" key="4">
    <source>
        <dbReference type="ARBA" id="ARBA00023004"/>
    </source>
</evidence>
<proteinExistence type="predicted"/>
<dbReference type="CDD" id="cd01335">
    <property type="entry name" value="Radical_SAM"/>
    <property type="match status" value="1"/>
</dbReference>
<evidence type="ECO:0000313" key="7">
    <source>
        <dbReference type="EMBL" id="MBC8362867.1"/>
    </source>
</evidence>
<dbReference type="Gene3D" id="3.20.20.70">
    <property type="entry name" value="Aldolase class I"/>
    <property type="match status" value="1"/>
</dbReference>
<keyword evidence="3" id="KW-0479">Metal-binding</keyword>
<dbReference type="GO" id="GO:0003824">
    <property type="term" value="F:catalytic activity"/>
    <property type="evidence" value="ECO:0007669"/>
    <property type="project" value="InterPro"/>
</dbReference>
<comment type="cofactor">
    <cofactor evidence="1">
        <name>[4Fe-4S] cluster</name>
        <dbReference type="ChEBI" id="CHEBI:49883"/>
    </cofactor>
</comment>
<dbReference type="EMBL" id="JACNJH010000228">
    <property type="protein sequence ID" value="MBC8362867.1"/>
    <property type="molecule type" value="Genomic_DNA"/>
</dbReference>
<sequence>MGINSDVKDVIKKVFDGGFPTANDLRMLLNIKPHSAEAGFVIGCADEINRAASKGKAEVHAQIGLNLSPCPNNCSFCAFAAKNKIFKEKNELSVEDAAEMALRAEKQGANAIFLMGTGDYPFEKFIEISKEIHSTLKPETVMIANIGDFGFEEGKQLIEAGYTGIYHAVRMGEGKETNINPETRLHTVKVAQETGLLIGTCVEPVGPEHFVDEIVEKIIIGRDMKPCYSGAMRRINIPGSQMEKYGMISEYRLAFLVAVVRLAMGIKLMGNCTHEPNMLGATTGANLFWAEVGTNPRDTEADTSKGRGFDIGVCQRLFKEAEFELLQGPSAIYSKSNLSE</sequence>
<keyword evidence="5" id="KW-0411">Iron-sulfur</keyword>
<dbReference type="PROSITE" id="PS51918">
    <property type="entry name" value="RADICAL_SAM"/>
    <property type="match status" value="1"/>
</dbReference>
<evidence type="ECO:0000256" key="2">
    <source>
        <dbReference type="ARBA" id="ARBA00022691"/>
    </source>
</evidence>
<dbReference type="GO" id="GO:0046872">
    <property type="term" value="F:metal ion binding"/>
    <property type="evidence" value="ECO:0007669"/>
    <property type="project" value="UniProtKB-KW"/>
</dbReference>
<dbReference type="InterPro" id="IPR058240">
    <property type="entry name" value="rSAM_sf"/>
</dbReference>
<dbReference type="GO" id="GO:0051536">
    <property type="term" value="F:iron-sulfur cluster binding"/>
    <property type="evidence" value="ECO:0007669"/>
    <property type="project" value="UniProtKB-KW"/>
</dbReference>
<evidence type="ECO:0000256" key="3">
    <source>
        <dbReference type="ARBA" id="ARBA00022723"/>
    </source>
</evidence>
<feature type="domain" description="Radical SAM core" evidence="6">
    <location>
        <begin position="53"/>
        <end position="273"/>
    </location>
</feature>
<protein>
    <submittedName>
        <fullName evidence="7">Radical SAM protein</fullName>
    </submittedName>
</protein>
<accession>A0A8J6NML6</accession>
<dbReference type="Proteomes" id="UP000603434">
    <property type="component" value="Unassembled WGS sequence"/>
</dbReference>
<evidence type="ECO:0000259" key="6">
    <source>
        <dbReference type="PROSITE" id="PS51918"/>
    </source>
</evidence>
<dbReference type="SFLD" id="SFLDS00029">
    <property type="entry name" value="Radical_SAM"/>
    <property type="match status" value="1"/>
</dbReference>
<gene>
    <name evidence="7" type="ORF">H8E23_15890</name>
</gene>
<keyword evidence="2" id="KW-0949">S-adenosyl-L-methionine</keyword>
<dbReference type="InterPro" id="IPR007197">
    <property type="entry name" value="rSAM"/>
</dbReference>
<organism evidence="7 8">
    <name type="scientific">Candidatus Desulfatibia profunda</name>
    <dbReference type="NCBI Taxonomy" id="2841695"/>
    <lineage>
        <taxon>Bacteria</taxon>
        <taxon>Pseudomonadati</taxon>
        <taxon>Thermodesulfobacteriota</taxon>
        <taxon>Desulfobacteria</taxon>
        <taxon>Desulfobacterales</taxon>
        <taxon>Desulfobacterales incertae sedis</taxon>
        <taxon>Candidatus Desulfatibia</taxon>
    </lineage>
</organism>
<evidence type="ECO:0000313" key="8">
    <source>
        <dbReference type="Proteomes" id="UP000603434"/>
    </source>
</evidence>
<dbReference type="Pfam" id="PF04055">
    <property type="entry name" value="Radical_SAM"/>
    <property type="match status" value="1"/>
</dbReference>
<evidence type="ECO:0000256" key="1">
    <source>
        <dbReference type="ARBA" id="ARBA00001966"/>
    </source>
</evidence>
<dbReference type="SUPFAM" id="SSF102114">
    <property type="entry name" value="Radical SAM enzymes"/>
    <property type="match status" value="1"/>
</dbReference>
<name>A0A8J6NML6_9BACT</name>
<reference evidence="7 8" key="1">
    <citation type="submission" date="2020-08" db="EMBL/GenBank/DDBJ databases">
        <title>Bridging the membrane lipid divide: bacteria of the FCB group superphylum have the potential to synthesize archaeal ether lipids.</title>
        <authorList>
            <person name="Villanueva L."/>
            <person name="Von Meijenfeldt F.A.B."/>
            <person name="Westbye A.B."/>
            <person name="Yadav S."/>
            <person name="Hopmans E.C."/>
            <person name="Dutilh B.E."/>
            <person name="Sinninghe Damste J.S."/>
        </authorList>
    </citation>
    <scope>NUCLEOTIDE SEQUENCE [LARGE SCALE GENOMIC DNA]</scope>
    <source>
        <strain evidence="7">NIOZ-UU30</strain>
    </source>
</reference>
<evidence type="ECO:0000256" key="5">
    <source>
        <dbReference type="ARBA" id="ARBA00023014"/>
    </source>
</evidence>
<dbReference type="InterPro" id="IPR013785">
    <property type="entry name" value="Aldolase_TIM"/>
</dbReference>